<comment type="caution">
    <text evidence="9">The sequence shown here is derived from an EMBL/GenBank/DDBJ whole genome shotgun (WGS) entry which is preliminary data.</text>
</comment>
<keyword evidence="4" id="KW-0503">Monooxygenase</keyword>
<evidence type="ECO:0000256" key="5">
    <source>
        <dbReference type="ARBA" id="ARBA00033748"/>
    </source>
</evidence>
<evidence type="ECO:0000313" key="10">
    <source>
        <dbReference type="Proteomes" id="UP000216429"/>
    </source>
</evidence>
<dbReference type="InterPro" id="IPR011251">
    <property type="entry name" value="Luciferase-like_dom"/>
</dbReference>
<dbReference type="GO" id="GO:0004497">
    <property type="term" value="F:monooxygenase activity"/>
    <property type="evidence" value="ECO:0007669"/>
    <property type="project" value="UniProtKB-KW"/>
</dbReference>
<dbReference type="InterPro" id="IPR016215">
    <property type="entry name" value="NTA_MOA"/>
</dbReference>
<protein>
    <recommendedName>
        <fullName evidence="8">Luciferase-like domain-containing protein</fullName>
    </recommendedName>
</protein>
<gene>
    <name evidence="9" type="ORF">CAL22_17860</name>
</gene>
<feature type="region of interest" description="Disordered" evidence="7">
    <location>
        <begin position="1"/>
        <end position="49"/>
    </location>
</feature>
<proteinExistence type="inferred from homology"/>
<dbReference type="SUPFAM" id="SSF51679">
    <property type="entry name" value="Bacterial luciferase-like"/>
    <property type="match status" value="1"/>
</dbReference>
<evidence type="ECO:0000256" key="2">
    <source>
        <dbReference type="ARBA" id="ARBA00022643"/>
    </source>
</evidence>
<dbReference type="InterPro" id="IPR051260">
    <property type="entry name" value="Diverse_substr_monoxygenases"/>
</dbReference>
<organism evidence="9 10">
    <name type="scientific">Bordetella genomosp. 12</name>
    <dbReference type="NCBI Taxonomy" id="463035"/>
    <lineage>
        <taxon>Bacteria</taxon>
        <taxon>Pseudomonadati</taxon>
        <taxon>Pseudomonadota</taxon>
        <taxon>Betaproteobacteria</taxon>
        <taxon>Burkholderiales</taxon>
        <taxon>Alcaligenaceae</taxon>
        <taxon>Bordetella</taxon>
    </lineage>
</organism>
<evidence type="ECO:0000256" key="4">
    <source>
        <dbReference type="ARBA" id="ARBA00023033"/>
    </source>
</evidence>
<dbReference type="Pfam" id="PF00296">
    <property type="entry name" value="Bac_luciferase"/>
    <property type="match status" value="1"/>
</dbReference>
<comment type="similarity">
    <text evidence="5">Belongs to the NtaA/SnaA/DszA monooxygenase family.</text>
</comment>
<keyword evidence="1 6" id="KW-0285">Flavoprotein</keyword>
<dbReference type="PIRSF" id="PIRSF000337">
    <property type="entry name" value="NTA_MOA"/>
    <property type="match status" value="1"/>
</dbReference>
<evidence type="ECO:0000256" key="7">
    <source>
        <dbReference type="SAM" id="MobiDB-lite"/>
    </source>
</evidence>
<keyword evidence="3" id="KW-0560">Oxidoreductase</keyword>
<dbReference type="EMBL" id="NEVU01000003">
    <property type="protein sequence ID" value="OZI71666.1"/>
    <property type="molecule type" value="Genomic_DNA"/>
</dbReference>
<evidence type="ECO:0000256" key="1">
    <source>
        <dbReference type="ARBA" id="ARBA00022630"/>
    </source>
</evidence>
<evidence type="ECO:0000259" key="8">
    <source>
        <dbReference type="Pfam" id="PF00296"/>
    </source>
</evidence>
<feature type="binding site" evidence="6">
    <location>
        <position position="106"/>
    </location>
    <ligand>
        <name>FMN</name>
        <dbReference type="ChEBI" id="CHEBI:58210"/>
    </ligand>
</feature>
<dbReference type="NCBIfam" id="TIGR03860">
    <property type="entry name" value="FMN_nitrolo"/>
    <property type="match status" value="1"/>
</dbReference>
<dbReference type="InterPro" id="IPR036661">
    <property type="entry name" value="Luciferase-like_sf"/>
</dbReference>
<keyword evidence="2 6" id="KW-0288">FMN</keyword>
<dbReference type="OrthoDB" id="4505903at2"/>
<accession>A0A261VBZ2</accession>
<dbReference type="Gene3D" id="3.20.20.30">
    <property type="entry name" value="Luciferase-like domain"/>
    <property type="match status" value="1"/>
</dbReference>
<evidence type="ECO:0000256" key="6">
    <source>
        <dbReference type="PIRSR" id="PIRSR000337-1"/>
    </source>
</evidence>
<dbReference type="GO" id="GO:0016705">
    <property type="term" value="F:oxidoreductase activity, acting on paired donors, with incorporation or reduction of molecular oxygen"/>
    <property type="evidence" value="ECO:0007669"/>
    <property type="project" value="InterPro"/>
</dbReference>
<feature type="binding site" evidence="6">
    <location>
        <position position="272"/>
    </location>
    <ligand>
        <name>FMN</name>
        <dbReference type="ChEBI" id="CHEBI:58210"/>
    </ligand>
</feature>
<sequence>MRRYGTSCYASRPTRALPRRKPSTSMPRSKAAARRRAPPDGPSIHRDTDMADKKTLKLAGFIFSGSNSQSWRVPEFSAHDSLNIEYFIEYAQLAESAGIETLFLADGASFPTGPKEVVESLWSVSTFEPVTMMAALAARTQHIGLIYTASVADNEPTHLARQLVSLDHISHGRAGWNVVTTPGPGGYNLGIHQPDAEDTKYQRARAFIDTTLALVDSFEDDAVIRDKARGRYIDLDKIHAPAIDNGYYRADQPLKLERPPQGHPIIAQAGTSPAGLALGAETADVIYCANYSIEAGQRTWRAIKDHAVSAGRRPEDVVILTGVAVVWGETQQEAEAKLEQVSSLWPIEVALRNMGIDFPGHDLDDPFPEDYVVRFSSGRSAAIAHHALTHGLTIRQTAYRVSVGLGHRPLVGTTQSIADDFQAWLEAEATDGFALIQPRLIDGLRDVVDHVLPELKRRGIFRGAYPGKTLRENLGLRRPQNIHLR</sequence>
<dbReference type="PANTHER" id="PTHR30011">
    <property type="entry name" value="ALKANESULFONATE MONOOXYGENASE-RELATED"/>
    <property type="match status" value="1"/>
</dbReference>
<evidence type="ECO:0000313" key="9">
    <source>
        <dbReference type="EMBL" id="OZI71666.1"/>
    </source>
</evidence>
<reference evidence="10" key="1">
    <citation type="submission" date="2017-05" db="EMBL/GenBank/DDBJ databases">
        <title>Complete and WGS of Bordetella genogroups.</title>
        <authorList>
            <person name="Spilker T."/>
            <person name="Lipuma J."/>
        </authorList>
    </citation>
    <scope>NUCLEOTIDE SEQUENCE [LARGE SCALE GENOMIC DNA]</scope>
    <source>
        <strain evidence="10">AU6712</strain>
    </source>
</reference>
<name>A0A261VBZ2_9BORD</name>
<feature type="domain" description="Luciferase-like" evidence="8">
    <location>
        <begin position="80"/>
        <end position="367"/>
    </location>
</feature>
<feature type="binding site" evidence="6">
    <location>
        <position position="148"/>
    </location>
    <ligand>
        <name>FMN</name>
        <dbReference type="ChEBI" id="CHEBI:58210"/>
    </ligand>
</feature>
<evidence type="ECO:0000256" key="3">
    <source>
        <dbReference type="ARBA" id="ARBA00023002"/>
    </source>
</evidence>
<dbReference type="AlphaFoldDB" id="A0A261VBZ2"/>
<keyword evidence="10" id="KW-1185">Reference proteome</keyword>
<dbReference type="PANTHER" id="PTHR30011:SF16">
    <property type="entry name" value="C2H2 FINGER DOMAIN TRANSCRIPTION FACTOR (EUROFUNG)-RELATED"/>
    <property type="match status" value="1"/>
</dbReference>
<dbReference type="Proteomes" id="UP000216429">
    <property type="component" value="Unassembled WGS sequence"/>
</dbReference>
<feature type="binding site" evidence="6">
    <location>
        <position position="201"/>
    </location>
    <ligand>
        <name>FMN</name>
        <dbReference type="ChEBI" id="CHEBI:58210"/>
    </ligand>
</feature>